<sequence length="96" mass="10456">MLGRLTELALRQRLIAFIAAIALIAWGANAYLKLPIDAFPDVAPTQVLVSMRAAGLTPEELESRVTAPIEIAARGIPNLVHMRSVTRYSVALLTFE</sequence>
<dbReference type="RefSeq" id="WP_146167451.1">
    <property type="nucleotide sequence ID" value="NZ_PZZL01000046.1"/>
</dbReference>
<dbReference type="Gene3D" id="1.20.1640.10">
    <property type="entry name" value="Multidrug efflux transporter AcrB transmembrane domain"/>
    <property type="match status" value="1"/>
</dbReference>
<comment type="caution">
    <text evidence="1">The sequence shown here is derived from an EMBL/GenBank/DDBJ whole genome shotgun (WGS) entry which is preliminary data.</text>
</comment>
<keyword evidence="2" id="KW-1185">Reference proteome</keyword>
<dbReference type="OrthoDB" id="9758757at2"/>
<evidence type="ECO:0000313" key="1">
    <source>
        <dbReference type="EMBL" id="PTM43713.1"/>
    </source>
</evidence>
<proteinExistence type="predicted"/>
<dbReference type="PANTHER" id="PTHR32063:SF24">
    <property type="entry name" value="CATION EFFLUX SYSTEM (ACRB_ACRD_ACRF FAMILY)"/>
    <property type="match status" value="1"/>
</dbReference>
<protein>
    <submittedName>
        <fullName evidence="1">AcrB/AcrD/AcrF family protein</fullName>
    </submittedName>
</protein>
<dbReference type="AlphaFoldDB" id="A0A2T4YLB4"/>
<dbReference type="GO" id="GO:0005886">
    <property type="term" value="C:plasma membrane"/>
    <property type="evidence" value="ECO:0007669"/>
    <property type="project" value="TreeGrafter"/>
</dbReference>
<dbReference type="EMBL" id="PZZL01000046">
    <property type="protein sequence ID" value="PTM43713.1"/>
    <property type="molecule type" value="Genomic_DNA"/>
</dbReference>
<organism evidence="1 2">
    <name type="scientific">Phreatobacter oligotrophus</name>
    <dbReference type="NCBI Taxonomy" id="1122261"/>
    <lineage>
        <taxon>Bacteria</taxon>
        <taxon>Pseudomonadati</taxon>
        <taxon>Pseudomonadota</taxon>
        <taxon>Alphaproteobacteria</taxon>
        <taxon>Hyphomicrobiales</taxon>
        <taxon>Phreatobacteraceae</taxon>
        <taxon>Phreatobacter</taxon>
    </lineage>
</organism>
<reference evidence="1 2" key="1">
    <citation type="submission" date="2018-04" db="EMBL/GenBank/DDBJ databases">
        <title>Genomic Encyclopedia of Archaeal and Bacterial Type Strains, Phase II (KMG-II): from individual species to whole genera.</title>
        <authorList>
            <person name="Goeker M."/>
        </authorList>
    </citation>
    <scope>NUCLEOTIDE SEQUENCE [LARGE SCALE GENOMIC DNA]</scope>
    <source>
        <strain evidence="1 2">DSM 25521</strain>
    </source>
</reference>
<dbReference type="PANTHER" id="PTHR32063">
    <property type="match status" value="1"/>
</dbReference>
<accession>A0A2T4YLB4</accession>
<feature type="non-terminal residue" evidence="1">
    <location>
        <position position="96"/>
    </location>
</feature>
<name>A0A2T4YLB4_9HYPH</name>
<dbReference type="InterPro" id="IPR001036">
    <property type="entry name" value="Acrflvin-R"/>
</dbReference>
<dbReference type="Pfam" id="PF00873">
    <property type="entry name" value="ACR_tran"/>
    <property type="match status" value="1"/>
</dbReference>
<dbReference type="GO" id="GO:0042910">
    <property type="term" value="F:xenobiotic transmembrane transporter activity"/>
    <property type="evidence" value="ECO:0007669"/>
    <property type="project" value="TreeGrafter"/>
</dbReference>
<dbReference type="SUPFAM" id="SSF82693">
    <property type="entry name" value="Multidrug efflux transporter AcrB pore domain, PN1, PN2, PC1 and PC2 subdomains"/>
    <property type="match status" value="1"/>
</dbReference>
<dbReference type="Gene3D" id="3.30.70.1430">
    <property type="entry name" value="Multidrug efflux transporter AcrB pore domain"/>
    <property type="match status" value="1"/>
</dbReference>
<evidence type="ECO:0000313" key="2">
    <source>
        <dbReference type="Proteomes" id="UP000241808"/>
    </source>
</evidence>
<dbReference type="Proteomes" id="UP000241808">
    <property type="component" value="Unassembled WGS sequence"/>
</dbReference>
<gene>
    <name evidence="1" type="ORF">C8P69_1464</name>
</gene>